<dbReference type="NCBIfam" id="TIGR01665">
    <property type="entry name" value="put_anti_recept"/>
    <property type="match status" value="1"/>
</dbReference>
<protein>
    <submittedName>
        <fullName evidence="3">Phage minor structural protein domain protein</fullName>
    </submittedName>
</protein>
<dbReference type="InterPro" id="IPR010572">
    <property type="entry name" value="Tail_dom"/>
</dbReference>
<evidence type="ECO:0000313" key="4">
    <source>
        <dbReference type="Proteomes" id="UP000019241"/>
    </source>
</evidence>
<dbReference type="Pfam" id="PF06605">
    <property type="entry name" value="Prophage_tail"/>
    <property type="match status" value="1"/>
</dbReference>
<dbReference type="Proteomes" id="UP000019241">
    <property type="component" value="Unassembled WGS sequence"/>
</dbReference>
<dbReference type="Gene3D" id="3.20.20.80">
    <property type="entry name" value="Glycosidases"/>
    <property type="match status" value="1"/>
</dbReference>
<feature type="domain" description="Tail spike" evidence="2">
    <location>
        <begin position="115"/>
        <end position="375"/>
    </location>
</feature>
<dbReference type="InterPro" id="IPR007119">
    <property type="entry name" value="Phage_tail_spike_N"/>
</dbReference>
<name>W7DS98_9LIST</name>
<gene>
    <name evidence="3" type="ORF">MCOL2_01020</name>
</gene>
<comment type="caution">
    <text evidence="3">The sequence shown here is derived from an EMBL/GenBank/DDBJ whole genome shotgun (WGS) entry which is preliminary data.</text>
</comment>
<organism evidence="3 4">
    <name type="scientific">Listeria fleischmannii FSL S10-1203</name>
    <dbReference type="NCBI Taxonomy" id="1265822"/>
    <lineage>
        <taxon>Bacteria</taxon>
        <taxon>Bacillati</taxon>
        <taxon>Bacillota</taxon>
        <taxon>Bacilli</taxon>
        <taxon>Bacillales</taxon>
        <taxon>Listeriaceae</taxon>
        <taxon>Listeria</taxon>
    </lineage>
</organism>
<feature type="coiled-coil region" evidence="1">
    <location>
        <begin position="371"/>
        <end position="413"/>
    </location>
</feature>
<reference evidence="3 4" key="1">
    <citation type="submission" date="2012-12" db="EMBL/GenBank/DDBJ databases">
        <title>Novel taxa of Listeriaceae from agricultural environments in the United States.</title>
        <authorList>
            <person name="den Bakker H.C."/>
            <person name="Allred A."/>
            <person name="Warchocki S."/>
            <person name="Wright E.M."/>
            <person name="Burrell A."/>
            <person name="Nightingale K.K."/>
            <person name="Kephart D."/>
            <person name="Wiedmann M."/>
        </authorList>
    </citation>
    <scope>NUCLEOTIDE SEQUENCE [LARGE SCALE GENOMIC DNA]</scope>
    <source>
        <strain evidence="3 4">FSL S10-1203</strain>
    </source>
</reference>
<dbReference type="SUPFAM" id="SSF51445">
    <property type="entry name" value="(Trans)glycosidases"/>
    <property type="match status" value="1"/>
</dbReference>
<dbReference type="RefSeq" id="WP_036061826.1">
    <property type="nucleotide sequence ID" value="NZ_AODM01000005.1"/>
</dbReference>
<dbReference type="InterPro" id="IPR017853">
    <property type="entry name" value="GH"/>
</dbReference>
<dbReference type="EMBL" id="AODM01000005">
    <property type="protein sequence ID" value="EUJ64750.1"/>
    <property type="molecule type" value="Genomic_DNA"/>
</dbReference>
<proteinExistence type="predicted"/>
<keyword evidence="1" id="KW-0175">Coiled coil</keyword>
<evidence type="ECO:0000256" key="1">
    <source>
        <dbReference type="SAM" id="Coils"/>
    </source>
</evidence>
<dbReference type="PATRIC" id="fig|1265822.4.peg.209"/>
<accession>W7DS98</accession>
<dbReference type="AlphaFoldDB" id="W7DS98"/>
<evidence type="ECO:0000259" key="2">
    <source>
        <dbReference type="Pfam" id="PF06605"/>
    </source>
</evidence>
<evidence type="ECO:0000313" key="3">
    <source>
        <dbReference type="EMBL" id="EUJ64750.1"/>
    </source>
</evidence>
<sequence>MYEVYLYETYNRDVPRLLHSPYSANLNKLSNGKVKLVLDGIDQFEFSLNAQHEAYQTFTPIVNHVEVKELKSGKTVFLGRIRSMGNAMQGFEQSLTAESLLSYLYDGYQVFQELSSSSIEAFFKALINQHNKTVESHKQFQVGRVTVTNSTDNVFRGIGYGTTMDVIKDKLINRLGGYLKIDTQTSPVTIHYLASVGKIDNSSPLEMGRNVLTANRLISTDDLATRIIPVGADIEGTHGENDTNSDVNRPKVTIASVNNGKVYLDDKELQAQFGVIPHIETFSDVHTPAILKTKGQNWLATQKKFLTSWSITAANLALLNRDMRDFEVGNFYPIKIPLIAAEENVQVIEKSIDILQPERSDLRLGDKYKTLSRLQNELKTEQKSADQVRQSANTQTIEQVNNLEARLQALEESGTAKGIDVSESNSGVDWAALAAEGYTFAMIAFDNEAESHLQGAQNFQCGLFVNSMATNSTEAAAEADLVCDLADSYRISYPISFSWNYESEQHMQNKGLSPSKTAVSDIALAFLNRVTERGYQALNFSDVTFYNQYFDDRVKLFDWWLERLNVSSPGISCMLWRDTKKDGLNLNQSFKKEV</sequence>